<dbReference type="PANTHER" id="PTHR35024">
    <property type="entry name" value="HYPOTHETICAL CYTOSOLIC PROTEIN"/>
    <property type="match status" value="1"/>
</dbReference>
<dbReference type="InterPro" id="IPR007607">
    <property type="entry name" value="BacA/B"/>
</dbReference>
<accession>A0A918Z8C5</accession>
<dbReference type="Proteomes" id="UP000636453">
    <property type="component" value="Unassembled WGS sequence"/>
</dbReference>
<evidence type="ECO:0000313" key="2">
    <source>
        <dbReference type="EMBL" id="GHE39926.1"/>
    </source>
</evidence>
<dbReference type="PANTHER" id="PTHR35024:SF4">
    <property type="entry name" value="POLYMER-FORMING CYTOSKELETAL PROTEIN"/>
    <property type="match status" value="1"/>
</dbReference>
<dbReference type="EMBL" id="BNCF01000013">
    <property type="protein sequence ID" value="GHE39926.1"/>
    <property type="molecule type" value="Genomic_DNA"/>
</dbReference>
<name>A0A918Z8C5_9GAMM</name>
<gene>
    <name evidence="2" type="ORF">GCM10007167_22500</name>
</gene>
<evidence type="ECO:0000256" key="1">
    <source>
        <dbReference type="ARBA" id="ARBA00044755"/>
    </source>
</evidence>
<dbReference type="RefSeq" id="WP_146473346.1">
    <property type="nucleotide sequence ID" value="NZ_BNCF01000013.1"/>
</dbReference>
<dbReference type="Pfam" id="PF04519">
    <property type="entry name" value="Bactofilin"/>
    <property type="match status" value="1"/>
</dbReference>
<dbReference type="AlphaFoldDB" id="A0A918Z8C5"/>
<protein>
    <submittedName>
        <fullName evidence="2">Cell shape determination protein CcmA</fullName>
    </submittedName>
</protein>
<proteinExistence type="inferred from homology"/>
<organism evidence="2 3">
    <name type="scientific">Vulcaniibacterium thermophilum</name>
    <dbReference type="NCBI Taxonomy" id="1169913"/>
    <lineage>
        <taxon>Bacteria</taxon>
        <taxon>Pseudomonadati</taxon>
        <taxon>Pseudomonadota</taxon>
        <taxon>Gammaproteobacteria</taxon>
        <taxon>Lysobacterales</taxon>
        <taxon>Lysobacteraceae</taxon>
        <taxon>Vulcaniibacterium</taxon>
    </lineage>
</organism>
<evidence type="ECO:0000313" key="3">
    <source>
        <dbReference type="Proteomes" id="UP000636453"/>
    </source>
</evidence>
<reference evidence="2" key="1">
    <citation type="journal article" date="2014" name="Int. J. Syst. Evol. Microbiol.">
        <title>Complete genome sequence of Corynebacterium casei LMG S-19264T (=DSM 44701T), isolated from a smear-ripened cheese.</title>
        <authorList>
            <consortium name="US DOE Joint Genome Institute (JGI-PGF)"/>
            <person name="Walter F."/>
            <person name="Albersmeier A."/>
            <person name="Kalinowski J."/>
            <person name="Ruckert C."/>
        </authorList>
    </citation>
    <scope>NUCLEOTIDE SEQUENCE</scope>
    <source>
        <strain evidence="2">KCTC 32020</strain>
    </source>
</reference>
<sequence length="128" mass="13248">MFKGKTNAAGDQIETLIGPQVVIHGDVRFAGGLHVEGRIVGKVVAEPGARAVLTLSEHGSIEGEVHAPVVVLNGRLQGDVHAAERVELAPNARVQGNLHYKVVEMAAGATVTGRLIHVDAAEDVAAPA</sequence>
<reference evidence="2" key="2">
    <citation type="submission" date="2020-09" db="EMBL/GenBank/DDBJ databases">
        <authorList>
            <person name="Sun Q."/>
            <person name="Kim S."/>
        </authorList>
    </citation>
    <scope>NUCLEOTIDE SEQUENCE</scope>
    <source>
        <strain evidence="2">KCTC 32020</strain>
    </source>
</reference>
<comment type="similarity">
    <text evidence="1">Belongs to the bactofilin family.</text>
</comment>
<keyword evidence="3" id="KW-1185">Reference proteome</keyword>
<dbReference type="OrthoDB" id="5294247at2"/>
<comment type="caution">
    <text evidence="2">The sequence shown here is derived from an EMBL/GenBank/DDBJ whole genome shotgun (WGS) entry which is preliminary data.</text>
</comment>